<evidence type="ECO:0000313" key="3">
    <source>
        <dbReference type="Proteomes" id="UP000247498"/>
    </source>
</evidence>
<evidence type="ECO:0000313" key="2">
    <source>
        <dbReference type="EMBL" id="GBF99920.1"/>
    </source>
</evidence>
<proteinExistence type="predicted"/>
<evidence type="ECO:0000256" key="1">
    <source>
        <dbReference type="SAM" id="MobiDB-lite"/>
    </source>
</evidence>
<feature type="compositionally biased region" description="Low complexity" evidence="1">
    <location>
        <begin position="110"/>
        <end position="122"/>
    </location>
</feature>
<sequence>TMSTWPPQRQRPSAASLWTSAASCVAQRCRWCLLGASPTTSCARPLAWGRTAAWTSTRSTLRPSALTCEARGRPHRAGPALRRGPRGERRGGRFVESAGPIERPAPPHAPVAARGFRRAPGPLATPTPLTRPL</sequence>
<protein>
    <submittedName>
        <fullName evidence="2">Uncharacterized protein</fullName>
    </submittedName>
</protein>
<organism evidence="2 3">
    <name type="scientific">Raphidocelis subcapitata</name>
    <dbReference type="NCBI Taxonomy" id="307507"/>
    <lineage>
        <taxon>Eukaryota</taxon>
        <taxon>Viridiplantae</taxon>
        <taxon>Chlorophyta</taxon>
        <taxon>core chlorophytes</taxon>
        <taxon>Chlorophyceae</taxon>
        <taxon>CS clade</taxon>
        <taxon>Sphaeropleales</taxon>
        <taxon>Selenastraceae</taxon>
        <taxon>Raphidocelis</taxon>
    </lineage>
</organism>
<name>A0A2V0PPF2_9CHLO</name>
<dbReference type="AlphaFoldDB" id="A0A2V0PPF2"/>
<feature type="region of interest" description="Disordered" evidence="1">
    <location>
        <begin position="69"/>
        <end position="133"/>
    </location>
</feature>
<feature type="non-terminal residue" evidence="2">
    <location>
        <position position="1"/>
    </location>
</feature>
<reference evidence="2 3" key="1">
    <citation type="journal article" date="2018" name="Sci. Rep.">
        <title>Raphidocelis subcapitata (=Pseudokirchneriella subcapitata) provides an insight into genome evolution and environmental adaptations in the Sphaeropleales.</title>
        <authorList>
            <person name="Suzuki S."/>
            <person name="Yamaguchi H."/>
            <person name="Nakajima N."/>
            <person name="Kawachi M."/>
        </authorList>
    </citation>
    <scope>NUCLEOTIDE SEQUENCE [LARGE SCALE GENOMIC DNA]</scope>
    <source>
        <strain evidence="2 3">NIES-35</strain>
    </source>
</reference>
<dbReference type="EMBL" id="BDRX01000181">
    <property type="protein sequence ID" value="GBF99920.1"/>
    <property type="molecule type" value="Genomic_DNA"/>
</dbReference>
<accession>A0A2V0PPF2</accession>
<keyword evidence="3" id="KW-1185">Reference proteome</keyword>
<dbReference type="InParanoid" id="A0A2V0PPF2"/>
<gene>
    <name evidence="2" type="ORF">Rsub_12613</name>
</gene>
<feature type="compositionally biased region" description="Pro residues" evidence="1">
    <location>
        <begin position="123"/>
        <end position="133"/>
    </location>
</feature>
<comment type="caution">
    <text evidence="2">The sequence shown here is derived from an EMBL/GenBank/DDBJ whole genome shotgun (WGS) entry which is preliminary data.</text>
</comment>
<dbReference type="Proteomes" id="UP000247498">
    <property type="component" value="Unassembled WGS sequence"/>
</dbReference>